<dbReference type="Pfam" id="PF20789">
    <property type="entry name" value="4HBT_3C"/>
    <property type="match status" value="1"/>
</dbReference>
<dbReference type="InterPro" id="IPR042171">
    <property type="entry name" value="Acyl-CoA_hotdog"/>
</dbReference>
<dbReference type="InterPro" id="IPR049450">
    <property type="entry name" value="ACOT8-like_C"/>
</dbReference>
<evidence type="ECO:0000259" key="1">
    <source>
        <dbReference type="Pfam" id="PF13622"/>
    </source>
</evidence>
<dbReference type="InterPro" id="IPR049449">
    <property type="entry name" value="TesB_ACOT8-like_N"/>
</dbReference>
<dbReference type="Pfam" id="PF13622">
    <property type="entry name" value="4HBT_3"/>
    <property type="match status" value="1"/>
</dbReference>
<keyword evidence="4" id="KW-1185">Reference proteome</keyword>
<accession>A0ABV3DVH5</accession>
<feature type="domain" description="Acyl-CoA thioesterase-like C-terminal" evidence="2">
    <location>
        <begin position="138"/>
        <end position="265"/>
    </location>
</feature>
<protein>
    <submittedName>
        <fullName evidence="3">Thioesterase family protein</fullName>
    </submittedName>
</protein>
<dbReference type="SUPFAM" id="SSF54637">
    <property type="entry name" value="Thioesterase/thiol ester dehydrase-isomerase"/>
    <property type="match status" value="2"/>
</dbReference>
<evidence type="ECO:0000313" key="4">
    <source>
        <dbReference type="Proteomes" id="UP001551482"/>
    </source>
</evidence>
<evidence type="ECO:0000259" key="2">
    <source>
        <dbReference type="Pfam" id="PF20789"/>
    </source>
</evidence>
<organism evidence="3 4">
    <name type="scientific">Streptodolium elevatio</name>
    <dbReference type="NCBI Taxonomy" id="3157996"/>
    <lineage>
        <taxon>Bacteria</taxon>
        <taxon>Bacillati</taxon>
        <taxon>Actinomycetota</taxon>
        <taxon>Actinomycetes</taxon>
        <taxon>Kitasatosporales</taxon>
        <taxon>Streptomycetaceae</taxon>
        <taxon>Streptodolium</taxon>
    </lineage>
</organism>
<dbReference type="RefSeq" id="WP_358362618.1">
    <property type="nucleotide sequence ID" value="NZ_JBEZFP010000143.1"/>
</dbReference>
<proteinExistence type="predicted"/>
<dbReference type="InterPro" id="IPR029069">
    <property type="entry name" value="HotDog_dom_sf"/>
</dbReference>
<dbReference type="Gene3D" id="2.40.160.210">
    <property type="entry name" value="Acyl-CoA thioesterase, double hotdog domain"/>
    <property type="match status" value="1"/>
</dbReference>
<evidence type="ECO:0000313" key="3">
    <source>
        <dbReference type="EMBL" id="MEU8138874.1"/>
    </source>
</evidence>
<comment type="caution">
    <text evidence="3">The sequence shown here is derived from an EMBL/GenBank/DDBJ whole genome shotgun (WGS) entry which is preliminary data.</text>
</comment>
<name>A0ABV3DVH5_9ACTN</name>
<gene>
    <name evidence="3" type="ORF">AB0C36_35910</name>
</gene>
<dbReference type="EMBL" id="JBEZFP010000143">
    <property type="protein sequence ID" value="MEU8138874.1"/>
    <property type="molecule type" value="Genomic_DNA"/>
</dbReference>
<feature type="domain" description="Acyl-CoA thioesterase-like N-terminal HotDog" evidence="1">
    <location>
        <begin position="30"/>
        <end position="112"/>
    </location>
</feature>
<reference evidence="3 4" key="1">
    <citation type="submission" date="2024-06" db="EMBL/GenBank/DDBJ databases">
        <title>The Natural Products Discovery Center: Release of the First 8490 Sequenced Strains for Exploring Actinobacteria Biosynthetic Diversity.</title>
        <authorList>
            <person name="Kalkreuter E."/>
            <person name="Kautsar S.A."/>
            <person name="Yang D."/>
            <person name="Bader C.D."/>
            <person name="Teijaro C.N."/>
            <person name="Fluegel L."/>
            <person name="Davis C.M."/>
            <person name="Simpson J.R."/>
            <person name="Lauterbach L."/>
            <person name="Steele A.D."/>
            <person name="Gui C."/>
            <person name="Meng S."/>
            <person name="Li G."/>
            <person name="Viehrig K."/>
            <person name="Ye F."/>
            <person name="Su P."/>
            <person name="Kiefer A.F."/>
            <person name="Nichols A."/>
            <person name="Cepeda A.J."/>
            <person name="Yan W."/>
            <person name="Fan B."/>
            <person name="Jiang Y."/>
            <person name="Adhikari A."/>
            <person name="Zheng C.-J."/>
            <person name="Schuster L."/>
            <person name="Cowan T.M."/>
            <person name="Smanski M.J."/>
            <person name="Chevrette M.G."/>
            <person name="De Carvalho L.P.S."/>
            <person name="Shen B."/>
        </authorList>
    </citation>
    <scope>NUCLEOTIDE SEQUENCE [LARGE SCALE GENOMIC DNA]</scope>
    <source>
        <strain evidence="3 4">NPDC048946</strain>
    </source>
</reference>
<sequence>MDVSAESVNAGAAFFVPLGAERFAASELTQGPWSLEQQHGGPPSALLAGRLERLAPRPELVPARLTVEFLGPVPVGEVRVAVRVVRDGRSVQLVAGELSVDGRVCLSAQLWRVRAAKVAGLPEGALASSQVPGPVPAEPQGPLARRFGYGRALDWRFLEGSFRHPGPATAWVRCGRPLVEGEALGALERVVLVADTGSGIGAELDSRRFVWPNLDLSVHLLRVPVSEWLCLRSATELGDAGVGVARTRLFDEAGLFGSVAQSLFVAPVPGADASG</sequence>
<dbReference type="Proteomes" id="UP001551482">
    <property type="component" value="Unassembled WGS sequence"/>
</dbReference>